<evidence type="ECO:0000313" key="2">
    <source>
        <dbReference type="EMBL" id="AGH43606.1"/>
    </source>
</evidence>
<dbReference type="Proteomes" id="UP000011864">
    <property type="component" value="Chromosome"/>
</dbReference>
<dbReference type="HOGENOM" id="CLU_050192_0_2_6"/>
<gene>
    <name evidence="2" type="ORF">C427_1497</name>
</gene>
<dbReference type="Gene3D" id="3.55.50.30">
    <property type="match status" value="1"/>
</dbReference>
<dbReference type="Pfam" id="PF04773">
    <property type="entry name" value="FecR"/>
    <property type="match status" value="1"/>
</dbReference>
<dbReference type="KEGG" id="gps:C427_1497"/>
<dbReference type="EMBL" id="CP003837">
    <property type="protein sequence ID" value="AGH43606.1"/>
    <property type="molecule type" value="Genomic_DNA"/>
</dbReference>
<feature type="domain" description="FecR protein" evidence="1">
    <location>
        <begin position="144"/>
        <end position="235"/>
    </location>
</feature>
<dbReference type="Gene3D" id="2.60.120.1440">
    <property type="match status" value="1"/>
</dbReference>
<protein>
    <recommendedName>
        <fullName evidence="1">FecR protein domain-containing protein</fullName>
    </recommendedName>
</protein>
<dbReference type="PATRIC" id="fig|1129794.4.peg.1483"/>
<dbReference type="STRING" id="1129794.C427_1497"/>
<evidence type="ECO:0000259" key="1">
    <source>
        <dbReference type="Pfam" id="PF04773"/>
    </source>
</evidence>
<accession>K6ZV01</accession>
<evidence type="ECO:0000313" key="3">
    <source>
        <dbReference type="Proteomes" id="UP000011864"/>
    </source>
</evidence>
<dbReference type="PANTHER" id="PTHR30273:SF2">
    <property type="entry name" value="PROTEIN FECR"/>
    <property type="match status" value="1"/>
</dbReference>
<reference evidence="2 3" key="1">
    <citation type="journal article" date="2013" name="Genome Announc.">
        <title>Complete Genome Sequence of Glaciecola psychrophila Strain 170T.</title>
        <authorList>
            <person name="Yin J."/>
            <person name="Chen J."/>
            <person name="Liu G."/>
            <person name="Yu Y."/>
            <person name="Song L."/>
            <person name="Wang X."/>
            <person name="Qu X."/>
        </authorList>
    </citation>
    <scope>NUCLEOTIDE SEQUENCE [LARGE SCALE GENOMIC DNA]</scope>
    <source>
        <strain evidence="2 3">170</strain>
    </source>
</reference>
<organism evidence="2 3">
    <name type="scientific">Paraglaciecola psychrophila 170</name>
    <dbReference type="NCBI Taxonomy" id="1129794"/>
    <lineage>
        <taxon>Bacteria</taxon>
        <taxon>Pseudomonadati</taxon>
        <taxon>Pseudomonadota</taxon>
        <taxon>Gammaproteobacteria</taxon>
        <taxon>Alteromonadales</taxon>
        <taxon>Alteromonadaceae</taxon>
        <taxon>Paraglaciecola</taxon>
    </lineage>
</organism>
<dbReference type="RefSeq" id="WP_007642090.1">
    <property type="nucleotide sequence ID" value="NC_020514.1"/>
</dbReference>
<dbReference type="AlphaFoldDB" id="K6ZV01"/>
<proteinExistence type="predicted"/>
<dbReference type="InterPro" id="IPR012373">
    <property type="entry name" value="Ferrdict_sens_TM"/>
</dbReference>
<dbReference type="PIRSF" id="PIRSF018266">
    <property type="entry name" value="FecR"/>
    <property type="match status" value="1"/>
</dbReference>
<dbReference type="PANTHER" id="PTHR30273">
    <property type="entry name" value="PERIPLASMIC SIGNAL SENSOR AND SIGMA FACTOR ACTIVATOR FECR-RELATED"/>
    <property type="match status" value="1"/>
</dbReference>
<dbReference type="OrthoDB" id="9771237at2"/>
<dbReference type="InterPro" id="IPR006860">
    <property type="entry name" value="FecR"/>
</dbReference>
<sequence length="376" mass="42348">MNNTNENNHIIEQASHWAVLHDDGELSTKQKNELTLWLLKSPVHVEEFLHACAIFDMLEGIDIDKKISLNTLIEKINVPTFDVLSLDNVGENTSLIEKNTHKKRMSKVWIALAASVALSLFSLYDLNYSSENNVNIVNSDTSNKYTTVLGEQRSVTLSDGSIVYLNTLTNIDIDYNSHFRNIYLYQGEAIFKVAHNPEKPFRVWVGGVMFQALGTEFNVRNNRGKIELTVITGEVALTNQATNNEKLVIKKDTLRLADNSDLDFNSTKTLIVSVGQEASVQPNGVITTDINADLDNKTSWKQRKLIFKNDILKDVIFEFNRYNLLQISIESEVLSRLPISGIFESNDPNSLLEFLKSSGKAKIQKQGLNKVSIDLL</sequence>
<keyword evidence="3" id="KW-1185">Reference proteome</keyword>
<name>K6ZV01_9ALTE</name>
<dbReference type="GO" id="GO:0016989">
    <property type="term" value="F:sigma factor antagonist activity"/>
    <property type="evidence" value="ECO:0007669"/>
    <property type="project" value="TreeGrafter"/>
</dbReference>
<dbReference type="eggNOG" id="COG3712">
    <property type="taxonomic scope" value="Bacteria"/>
</dbReference>